<keyword evidence="1" id="KW-0285">Flavoprotein</keyword>
<evidence type="ECO:0000256" key="2">
    <source>
        <dbReference type="ARBA" id="ARBA00022643"/>
    </source>
</evidence>
<evidence type="ECO:0000256" key="1">
    <source>
        <dbReference type="ARBA" id="ARBA00022630"/>
    </source>
</evidence>
<protein>
    <submittedName>
        <fullName evidence="5">Glycerol-3-phosphate dehydrogenase subunit GlpB</fullName>
    </submittedName>
</protein>
<comment type="caution">
    <text evidence="5">The sequence shown here is derived from an EMBL/GenBank/DDBJ whole genome shotgun (WGS) entry which is preliminary data.</text>
</comment>
<dbReference type="Proteomes" id="UP000234545">
    <property type="component" value="Unassembled WGS sequence"/>
</dbReference>
<dbReference type="EMBL" id="PKKJ01000001">
    <property type="protein sequence ID" value="PKY66714.1"/>
    <property type="molecule type" value="Genomic_DNA"/>
</dbReference>
<dbReference type="AlphaFoldDB" id="A0A2I1I6H0"/>
<proteinExistence type="predicted"/>
<organism evidence="5 6">
    <name type="scientific">Schaalia turicensis</name>
    <dbReference type="NCBI Taxonomy" id="131111"/>
    <lineage>
        <taxon>Bacteria</taxon>
        <taxon>Bacillati</taxon>
        <taxon>Actinomycetota</taxon>
        <taxon>Actinomycetes</taxon>
        <taxon>Actinomycetales</taxon>
        <taxon>Actinomycetaceae</taxon>
        <taxon>Schaalia</taxon>
    </lineage>
</organism>
<dbReference type="RefSeq" id="WP_101627240.1">
    <property type="nucleotide sequence ID" value="NZ_PKKJ01000001.1"/>
</dbReference>
<dbReference type="Gene3D" id="3.50.50.60">
    <property type="entry name" value="FAD/NAD(P)-binding domain"/>
    <property type="match status" value="2"/>
</dbReference>
<evidence type="ECO:0000259" key="4">
    <source>
        <dbReference type="Pfam" id="PF00890"/>
    </source>
</evidence>
<dbReference type="PIRSF" id="PIRSF000141">
    <property type="entry name" value="Anaerobic_G3P_dh"/>
    <property type="match status" value="1"/>
</dbReference>
<accession>A0A2I1I6H0</accession>
<gene>
    <name evidence="5" type="ORF">CYJ25_00210</name>
</gene>
<dbReference type="InterPro" id="IPR036188">
    <property type="entry name" value="FAD/NAD-bd_sf"/>
</dbReference>
<keyword evidence="3" id="KW-0560">Oxidoreductase</keyword>
<evidence type="ECO:0000313" key="5">
    <source>
        <dbReference type="EMBL" id="PKY66714.1"/>
    </source>
</evidence>
<sequence length="416" mass="43948">MRDAVVIGAGLAGLTAALYLARSGASVTVVTKGLGGLQLGQGTVDILGYSESRVAAPIAQISEHISSRPTHPYTHFTPEFVAQSANWLKDVLGPDLLIGDPEKNVVLPTAIGALRPTSLYQPSMEAGIPADGASYLIVGLRRLKDFYPTLAAENLSRQTTPNGEPIKARSLIVDVEMRADEVDTTGTNHARTLDRAEMRTKLVEAIKPHVREGEIIGLPAVLGLDDLNAWKDIADQLGHKVFEIPMQPPSIPGMRMNQVLTALVKAEARFILGSAVKGIETDGQNVTAVMIGTAGHSTRIETKNVILAGGGFESGALDMDSYGKVTETILGLPVLGAEGQLLHGDFWGADQPIFLAGLDVDDEMHPLDAAKKPVYTNVYAAGGNLAGATRWREKSGEGIALASALRAADSILGSLK</sequence>
<reference evidence="5 6" key="1">
    <citation type="submission" date="2017-12" db="EMBL/GenBank/DDBJ databases">
        <title>Phylogenetic diversity of female urinary microbiome.</title>
        <authorList>
            <person name="Thomas-White K."/>
            <person name="Wolfe A.J."/>
        </authorList>
    </citation>
    <scope>NUCLEOTIDE SEQUENCE [LARGE SCALE GENOMIC DNA]</scope>
    <source>
        <strain evidence="5 6">UMB0250</strain>
    </source>
</reference>
<dbReference type="NCBIfam" id="NF003724">
    <property type="entry name" value="PRK05329.2-3"/>
    <property type="match status" value="1"/>
</dbReference>
<evidence type="ECO:0000313" key="6">
    <source>
        <dbReference type="Proteomes" id="UP000234545"/>
    </source>
</evidence>
<feature type="domain" description="FAD-dependent oxidoreductase 2 FAD-binding" evidence="4">
    <location>
        <begin position="3"/>
        <end position="398"/>
    </location>
</feature>
<evidence type="ECO:0000256" key="3">
    <source>
        <dbReference type="ARBA" id="ARBA00023002"/>
    </source>
</evidence>
<dbReference type="SUPFAM" id="SSF51905">
    <property type="entry name" value="FAD/NAD(P)-binding domain"/>
    <property type="match status" value="1"/>
</dbReference>
<dbReference type="GO" id="GO:0004368">
    <property type="term" value="F:glycerol-3-phosphate dehydrogenase (quinone) activity"/>
    <property type="evidence" value="ECO:0007669"/>
    <property type="project" value="InterPro"/>
</dbReference>
<name>A0A2I1I6H0_9ACTO</name>
<dbReference type="NCBIfam" id="TIGR03378">
    <property type="entry name" value="glycerol3P_GlpB"/>
    <property type="match status" value="1"/>
</dbReference>
<dbReference type="InterPro" id="IPR003953">
    <property type="entry name" value="FAD-dep_OxRdtase_2_FAD-bd"/>
</dbReference>
<dbReference type="GO" id="GO:0009331">
    <property type="term" value="C:glycerol-3-phosphate dehydrogenase (FAD) complex"/>
    <property type="evidence" value="ECO:0007669"/>
    <property type="project" value="InterPro"/>
</dbReference>
<keyword evidence="2" id="KW-0288">FMN</keyword>
<dbReference type="OrthoDB" id="140595at2"/>
<dbReference type="InterPro" id="IPR009158">
    <property type="entry name" value="G3P_DH_GlpB_su"/>
</dbReference>
<dbReference type="PRINTS" id="PR00469">
    <property type="entry name" value="PNDRDTASEII"/>
</dbReference>
<dbReference type="Pfam" id="PF00890">
    <property type="entry name" value="FAD_binding_2"/>
    <property type="match status" value="1"/>
</dbReference>